<reference evidence="2" key="1">
    <citation type="submission" date="2016-11" db="EMBL/GenBank/DDBJ databases">
        <authorList>
            <person name="Jaros S."/>
            <person name="Januszkiewicz K."/>
            <person name="Wedrychowicz H."/>
        </authorList>
    </citation>
    <scope>NUCLEOTIDE SEQUENCE [LARGE SCALE GENOMIC DNA]</scope>
    <source>
        <strain evidence="2">DSM 19859</strain>
    </source>
</reference>
<dbReference type="STRING" id="573501.SAMN04487999_1288"/>
<dbReference type="AlphaFoldDB" id="A0A1M5WN72"/>
<accession>A0A1M5WN72</accession>
<dbReference type="EMBL" id="FQXT01000002">
    <property type="protein sequence ID" value="SHH88842.1"/>
    <property type="molecule type" value="Genomic_DNA"/>
</dbReference>
<reference evidence="3" key="2">
    <citation type="submission" date="2016-11" db="EMBL/GenBank/DDBJ databases">
        <authorList>
            <person name="Varghese N."/>
            <person name="Submissions S."/>
        </authorList>
    </citation>
    <scope>NUCLEOTIDE SEQUENCE [LARGE SCALE GENOMIC DNA]</scope>
    <source>
        <strain evidence="3">DSM 19859</strain>
    </source>
</reference>
<evidence type="ECO:0000313" key="2">
    <source>
        <dbReference type="EMBL" id="SHH88842.1"/>
    </source>
</evidence>
<dbReference type="EMBL" id="QOVN01000001">
    <property type="protein sequence ID" value="RXG31439.1"/>
    <property type="molecule type" value="Genomic_DNA"/>
</dbReference>
<evidence type="ECO:0000313" key="3">
    <source>
        <dbReference type="Proteomes" id="UP000184240"/>
    </source>
</evidence>
<evidence type="ECO:0000313" key="1">
    <source>
        <dbReference type="EMBL" id="RXG31439.1"/>
    </source>
</evidence>
<dbReference type="Proteomes" id="UP000184240">
    <property type="component" value="Unassembled WGS sequence"/>
</dbReference>
<reference evidence="1 4" key="3">
    <citation type="submission" date="2018-07" db="EMBL/GenBank/DDBJ databases">
        <title>Leeuwenhoekiella genomics.</title>
        <authorList>
            <person name="Tahon G."/>
            <person name="Willems A."/>
        </authorList>
    </citation>
    <scope>NUCLEOTIDE SEQUENCE [LARGE SCALE GENOMIC DNA]</scope>
    <source>
        <strain evidence="1 4">LMG 24856</strain>
    </source>
</reference>
<proteinExistence type="predicted"/>
<dbReference type="Proteomes" id="UP000290037">
    <property type="component" value="Unassembled WGS sequence"/>
</dbReference>
<evidence type="ECO:0000313" key="4">
    <source>
        <dbReference type="Proteomes" id="UP000290037"/>
    </source>
</evidence>
<name>A0A1M5WN72_9FLAO</name>
<protein>
    <submittedName>
        <fullName evidence="2">Uncharacterized protein</fullName>
    </submittedName>
</protein>
<organism evidence="2 3">
    <name type="scientific">Leeuwenhoekiella palythoae</name>
    <dbReference type="NCBI Taxonomy" id="573501"/>
    <lineage>
        <taxon>Bacteria</taxon>
        <taxon>Pseudomonadati</taxon>
        <taxon>Bacteroidota</taxon>
        <taxon>Flavobacteriia</taxon>
        <taxon>Flavobacteriales</taxon>
        <taxon>Flavobacteriaceae</taxon>
        <taxon>Leeuwenhoekiella</taxon>
    </lineage>
</organism>
<sequence length="48" mass="5389">MSTKSNQNCCLGCKSGYPGQNHNCKVRLLKEAEERKALSQEELAEKYA</sequence>
<keyword evidence="4" id="KW-1185">Reference proteome</keyword>
<gene>
    <name evidence="1" type="ORF">DSM01_580</name>
    <name evidence="2" type="ORF">SAMN04487999_1288</name>
</gene>
<dbReference type="RefSeq" id="WP_164916914.1">
    <property type="nucleotide sequence ID" value="NZ_FQXT01000002.1"/>
</dbReference>